<evidence type="ECO:0000256" key="1">
    <source>
        <dbReference type="ARBA" id="ARBA00022679"/>
    </source>
</evidence>
<dbReference type="Pfam" id="PF13489">
    <property type="entry name" value="Methyltransf_23"/>
    <property type="match status" value="1"/>
</dbReference>
<proteinExistence type="predicted"/>
<accession>A0A163Z9F9</accession>
<dbReference type="EMBL" id="LQNU01000053">
    <property type="protein sequence ID" value="KZE81318.1"/>
    <property type="molecule type" value="Genomic_DNA"/>
</dbReference>
<evidence type="ECO:0000313" key="2">
    <source>
        <dbReference type="EMBL" id="KZE81318.1"/>
    </source>
</evidence>
<protein>
    <submittedName>
        <fullName evidence="2 3">Methyltransferase</fullName>
    </submittedName>
</protein>
<dbReference type="AlphaFoldDB" id="A0A163Z9F9"/>
<reference evidence="3 5" key="2">
    <citation type="submission" date="2016-10" db="EMBL/GenBank/DDBJ databases">
        <authorList>
            <person name="de Groot N.N."/>
        </authorList>
    </citation>
    <scope>NUCLEOTIDE SEQUENCE [LARGE SCALE GENOMIC DNA]</scope>
    <source>
        <strain evidence="3 5">DSM 23048</strain>
    </source>
</reference>
<organism evidence="2 4">
    <name type="scientific">Myroides marinus</name>
    <dbReference type="NCBI Taxonomy" id="703342"/>
    <lineage>
        <taxon>Bacteria</taxon>
        <taxon>Pseudomonadati</taxon>
        <taxon>Bacteroidota</taxon>
        <taxon>Flavobacteriia</taxon>
        <taxon>Flavobacteriales</taxon>
        <taxon>Flavobacteriaceae</taxon>
        <taxon>Myroides</taxon>
    </lineage>
</organism>
<name>A0A163Z9F9_9FLAO</name>
<dbReference type="CDD" id="cd02440">
    <property type="entry name" value="AdoMet_MTases"/>
    <property type="match status" value="1"/>
</dbReference>
<dbReference type="GO" id="GO:0032259">
    <property type="term" value="P:methylation"/>
    <property type="evidence" value="ECO:0007669"/>
    <property type="project" value="UniProtKB-KW"/>
</dbReference>
<dbReference type="GO" id="GO:0008168">
    <property type="term" value="F:methyltransferase activity"/>
    <property type="evidence" value="ECO:0007669"/>
    <property type="project" value="UniProtKB-KW"/>
</dbReference>
<keyword evidence="1 2" id="KW-0808">Transferase</keyword>
<dbReference type="RefSeq" id="WP_038985606.1">
    <property type="nucleotide sequence ID" value="NZ_FNYS01000002.1"/>
</dbReference>
<dbReference type="SUPFAM" id="SSF53335">
    <property type="entry name" value="S-adenosyl-L-methionine-dependent methyltransferases"/>
    <property type="match status" value="1"/>
</dbReference>
<dbReference type="OrthoDB" id="2370471at2"/>
<dbReference type="Gene3D" id="3.40.50.150">
    <property type="entry name" value="Vaccinia Virus protein VP39"/>
    <property type="match status" value="1"/>
</dbReference>
<dbReference type="PANTHER" id="PTHR43861:SF3">
    <property type="entry name" value="PUTATIVE (AFU_ORTHOLOGUE AFUA_2G14390)-RELATED"/>
    <property type="match status" value="1"/>
</dbReference>
<dbReference type="Proteomes" id="UP000183077">
    <property type="component" value="Unassembled WGS sequence"/>
</dbReference>
<sequence>MRINANIKYIEVEDFSVSKEKFELYMDENYQLLKTEPFPELDKLGSYYESPDYISHTDSKKTFFDKVYQAVKSKAIQNKYKILEDINITKGVLLDIGCGTGEFLVEGNNRGWNVLGYEPNEGARKLSIEKGISIVNELSEVEDHSVDVITMWHVLEHVVDLDEQISTLKRILKKGGTLIIAVPNYNSYDAKYYGKYWAAYDVPRHLWHFSQMSIPLLFNPYGFELVEKYPMLFDSFYVSLLSEQYKTGKKNWFKAFRVGLKSNIEARTNLEYSSLIYYLKKN</sequence>
<dbReference type="InterPro" id="IPR029063">
    <property type="entry name" value="SAM-dependent_MTases_sf"/>
</dbReference>
<evidence type="ECO:0000313" key="3">
    <source>
        <dbReference type="EMBL" id="SEI62976.1"/>
    </source>
</evidence>
<evidence type="ECO:0000313" key="4">
    <source>
        <dbReference type="Proteomes" id="UP000076630"/>
    </source>
</evidence>
<keyword evidence="2" id="KW-0489">Methyltransferase</keyword>
<dbReference type="PANTHER" id="PTHR43861">
    <property type="entry name" value="TRANS-ACONITATE 2-METHYLTRANSFERASE-RELATED"/>
    <property type="match status" value="1"/>
</dbReference>
<gene>
    <name evidence="2" type="ORF">AV926_08510</name>
    <name evidence="3" type="ORF">SAMN04488018_102330</name>
</gene>
<dbReference type="GeneID" id="82256020"/>
<keyword evidence="4" id="KW-1185">Reference proteome</keyword>
<dbReference type="EMBL" id="FNYS01000002">
    <property type="protein sequence ID" value="SEI62976.1"/>
    <property type="molecule type" value="Genomic_DNA"/>
</dbReference>
<dbReference type="Proteomes" id="UP000076630">
    <property type="component" value="Unassembled WGS sequence"/>
</dbReference>
<evidence type="ECO:0000313" key="5">
    <source>
        <dbReference type="Proteomes" id="UP000183077"/>
    </source>
</evidence>
<reference evidence="2 4" key="1">
    <citation type="submission" date="2016-01" db="EMBL/GenBank/DDBJ databases">
        <title>Whole genome sequencing of Myroides marinus L41.</title>
        <authorList>
            <person name="Hong K.W."/>
        </authorList>
    </citation>
    <scope>NUCLEOTIDE SEQUENCE [LARGE SCALE GENOMIC DNA]</scope>
    <source>
        <strain evidence="2 4">L41</strain>
    </source>
</reference>